<dbReference type="GeneID" id="81708839"/>
<sequence>MAVSLPQFIEFMQDWHASASPAARSHLPVSSWSQVYRMCEARGTGLVLDPSRVTGDLLDADPGLHQQVAVPLAQAIAAAFPATGAEAASPGAAGVDRPIGTLANPEGRIGAALAVPSTATTSVPAAAYAPVPAPAVVPAPVVVPASPQTVSGAQAPMPSGAAEPALGVAAVPAASAVPSPASAVTATAVPSPPAQAGVPAVPAVPPPPQAPHSWVFPAYDYTRENLDRGDEGGDAVEVSVQVMEGGVLRYTWPDAGQNEVYRVVVSEEEPVYDPADGVDLAVTEELSCTDSTVYPYALHFVSVWGYERVPGTQELGQCRRVASVVHVHPLSGWSVEFDEGSRAVIGRWDQVNAPQGTRCTVVTAKLPVGESPHKYLHGSIWRSYATANNGAGFQDREVVGGRRHHYVAALEAEIDGTVYTSAIQHVSVLVTQRVEKVTDLVVEQVDNQGQGVTSLSLNLTWSEGKGSEVAIFLSRTAPNPAAVDRGRIPQAQLGAAGLREEDRITIPAGIEEIPDQPDRQRRSLIGVAWPDDVAWDSIYLTAVVLRDQEATLSQPVRTKRVAPPSEVVVTRHAASHDLVTFAWPGEAAEVQLYRDEQCQALAASVTQEKYGKDGGLIVESGMLDASGGVAYLTSLQHLAGQVKVSRPVRVQVPPLWVYRYDIRWPGVLKLRNHTASLVIEPLLPLADPAKAFTYCLVRNPRRLPLGPWDGELIPLMQQEPSKDLQPENYQALQMPPGQTSVVQWFDSSLCNGFYVRLMVSAYTAAAAQGQDLPVLEHYALLDPAIATLDRTSEGKGWFK</sequence>
<dbReference type="InterPro" id="IPR058691">
    <property type="entry name" value="Fn3_SaeA_1st"/>
</dbReference>
<proteinExistence type="predicted"/>
<evidence type="ECO:0000259" key="3">
    <source>
        <dbReference type="Pfam" id="PF25834"/>
    </source>
</evidence>
<dbReference type="Pfam" id="PF25834">
    <property type="entry name" value="Fn3_SaeA_4th"/>
    <property type="match status" value="1"/>
</dbReference>
<dbReference type="EMBL" id="PKHA01000008">
    <property type="protein sequence ID" value="PKY98311.1"/>
    <property type="molecule type" value="Genomic_DNA"/>
</dbReference>
<evidence type="ECO:0000259" key="1">
    <source>
        <dbReference type="Pfam" id="PF25832"/>
    </source>
</evidence>
<evidence type="ECO:0000259" key="2">
    <source>
        <dbReference type="Pfam" id="PF25833"/>
    </source>
</evidence>
<feature type="domain" description="SaeA third Fn3-like" evidence="3">
    <location>
        <begin position="453"/>
        <end position="556"/>
    </location>
</feature>
<dbReference type="Pfam" id="PF25833">
    <property type="entry name" value="Fn3_SaeA_3rd"/>
    <property type="match status" value="1"/>
</dbReference>
<dbReference type="Pfam" id="PF25836">
    <property type="entry name" value="Fn3_SaeA_6th"/>
    <property type="match status" value="1"/>
</dbReference>
<dbReference type="InterPro" id="IPR058692">
    <property type="entry name" value="Fn3_SaeA_2nd"/>
</dbReference>
<comment type="caution">
    <text evidence="6">The sequence shown here is derived from an EMBL/GenBank/DDBJ whole genome shotgun (WGS) entry which is preliminary data.</text>
</comment>
<dbReference type="AlphaFoldDB" id="A0A2I1KRQ9"/>
<feature type="domain" description="SaeA second Fn3-like" evidence="2">
    <location>
        <begin position="333"/>
        <end position="428"/>
    </location>
</feature>
<reference evidence="6 7" key="1">
    <citation type="submission" date="2017-12" db="EMBL/GenBank/DDBJ databases">
        <title>Phylogenetic diversity of female urinary microbiome.</title>
        <authorList>
            <person name="Thomas-White K."/>
            <person name="Wolfe A.J."/>
        </authorList>
    </citation>
    <scope>NUCLEOTIDE SEQUENCE [LARGE SCALE GENOMIC DNA]</scope>
    <source>
        <strain evidence="6 7">UMB0319</strain>
    </source>
</reference>
<dbReference type="InterPro" id="IPR058696">
    <property type="entry name" value="Fn3_SaeA_5th"/>
</dbReference>
<accession>A0A2I1KRQ9</accession>
<dbReference type="InterPro" id="IPR058693">
    <property type="entry name" value="Fn3_SaeA_3rd"/>
</dbReference>
<feature type="domain" description="SaeA fifth Fn3-like" evidence="5">
    <location>
        <begin position="687"/>
        <end position="788"/>
    </location>
</feature>
<feature type="domain" description="SaeA first Fn3-like" evidence="1">
    <location>
        <begin position="238"/>
        <end position="308"/>
    </location>
</feature>
<feature type="domain" description="SaeA fourth Fn3-like" evidence="4">
    <location>
        <begin position="575"/>
        <end position="650"/>
    </location>
</feature>
<evidence type="ECO:0000259" key="5">
    <source>
        <dbReference type="Pfam" id="PF25836"/>
    </source>
</evidence>
<protein>
    <submittedName>
        <fullName evidence="6">Uncharacterized protein</fullName>
    </submittedName>
</protein>
<dbReference type="Proteomes" id="UP000234778">
    <property type="component" value="Unassembled WGS sequence"/>
</dbReference>
<evidence type="ECO:0000313" key="6">
    <source>
        <dbReference type="EMBL" id="PKY98311.1"/>
    </source>
</evidence>
<organism evidence="6 7">
    <name type="scientific">Actinomyces urogenitalis</name>
    <dbReference type="NCBI Taxonomy" id="103621"/>
    <lineage>
        <taxon>Bacteria</taxon>
        <taxon>Bacillati</taxon>
        <taxon>Actinomycetota</taxon>
        <taxon>Actinomycetes</taxon>
        <taxon>Actinomycetales</taxon>
        <taxon>Actinomycetaceae</taxon>
        <taxon>Actinomyces</taxon>
    </lineage>
</organism>
<dbReference type="RefSeq" id="WP_048679766.1">
    <property type="nucleotide sequence ID" value="NZ_CP136961.1"/>
</dbReference>
<name>A0A2I1KRQ9_9ACTO</name>
<evidence type="ECO:0000259" key="4">
    <source>
        <dbReference type="Pfam" id="PF25835"/>
    </source>
</evidence>
<dbReference type="Pfam" id="PF25835">
    <property type="entry name" value="Fn3_SaeA_5th"/>
    <property type="match status" value="1"/>
</dbReference>
<gene>
    <name evidence="6" type="ORF">CYJ26_07830</name>
</gene>
<evidence type="ECO:0000313" key="7">
    <source>
        <dbReference type="Proteomes" id="UP000234778"/>
    </source>
</evidence>
<dbReference type="Pfam" id="PF25832">
    <property type="entry name" value="Fn3_SaeA_2nd"/>
    <property type="match status" value="1"/>
</dbReference>
<dbReference type="InterPro" id="IPR058694">
    <property type="entry name" value="Fn3_SaeA_4th"/>
</dbReference>